<keyword evidence="1" id="KW-1133">Transmembrane helix</keyword>
<dbReference type="EMBL" id="BTRK01000004">
    <property type="protein sequence ID" value="GMR50276.1"/>
    <property type="molecule type" value="Genomic_DNA"/>
</dbReference>
<keyword evidence="1" id="KW-0812">Transmembrane</keyword>
<dbReference type="Proteomes" id="UP001328107">
    <property type="component" value="Unassembled WGS sequence"/>
</dbReference>
<feature type="domain" description="SGNH" evidence="2">
    <location>
        <begin position="170"/>
        <end position="388"/>
    </location>
</feature>
<protein>
    <recommendedName>
        <fullName evidence="2">SGNH domain-containing protein</fullName>
    </recommendedName>
</protein>
<sequence length="402" mass="46711">LVYIGDISYALYLVHWPVIVFFAYVRERKTINSWDSLIIILIIIMALTLLLHYSIEKWSLSTTILSSAIYVGVVYTALISLLLNSSSINDALFSNRLDHFTETNNSLSTSPEDWHPDMNFTKEQIRRIIDFNRKGSLLPIPRHQTDHEARKWTNYTDESEHNNYSFIWKGNGNLSILLLGNSFAWRASPVIYDVFKGHYKELRVYTHLGCRLLTDVDCPKFRAAYPIVLEKMKPDITLVIARDPNYLISNFTGLRQKTLEHVDEIKRHSLRVVIDGQNTFCGPTRIKLKSGEDLEVPSEIVRRLQKGRLNMEEMHWTRNKSDAFHTVETEMLSDIARNNPHITFNNIYEQFCLEKEGVCPFYNPTNIHSFYGDKWGHLIAEGLNALRKGYQRIATRLMHELS</sequence>
<gene>
    <name evidence="3" type="ORF">PMAYCL1PPCAC_20471</name>
</gene>
<feature type="non-terminal residue" evidence="3">
    <location>
        <position position="402"/>
    </location>
</feature>
<keyword evidence="4" id="KW-1185">Reference proteome</keyword>
<reference evidence="4" key="1">
    <citation type="submission" date="2022-10" db="EMBL/GenBank/DDBJ databases">
        <title>Genome assembly of Pristionchus species.</title>
        <authorList>
            <person name="Yoshida K."/>
            <person name="Sommer R.J."/>
        </authorList>
    </citation>
    <scope>NUCLEOTIDE SEQUENCE [LARGE SCALE GENOMIC DNA]</scope>
    <source>
        <strain evidence="4">RS5460</strain>
    </source>
</reference>
<comment type="caution">
    <text evidence="3">The sequence shown here is derived from an EMBL/GenBank/DDBJ whole genome shotgun (WGS) entry which is preliminary data.</text>
</comment>
<feature type="transmembrane region" description="Helical" evidence="1">
    <location>
        <begin position="37"/>
        <end position="55"/>
    </location>
</feature>
<dbReference type="PANTHER" id="PTHR23028">
    <property type="entry name" value="ACETYLTRANSFERASE"/>
    <property type="match status" value="1"/>
</dbReference>
<dbReference type="Pfam" id="PF19040">
    <property type="entry name" value="SGNH"/>
    <property type="match status" value="1"/>
</dbReference>
<evidence type="ECO:0000259" key="2">
    <source>
        <dbReference type="Pfam" id="PF19040"/>
    </source>
</evidence>
<dbReference type="InterPro" id="IPR043968">
    <property type="entry name" value="SGNH"/>
</dbReference>
<evidence type="ECO:0000313" key="4">
    <source>
        <dbReference type="Proteomes" id="UP001328107"/>
    </source>
</evidence>
<dbReference type="GO" id="GO:0016020">
    <property type="term" value="C:membrane"/>
    <property type="evidence" value="ECO:0007669"/>
    <property type="project" value="TreeGrafter"/>
</dbReference>
<evidence type="ECO:0000313" key="3">
    <source>
        <dbReference type="EMBL" id="GMR50276.1"/>
    </source>
</evidence>
<feature type="transmembrane region" description="Helical" evidence="1">
    <location>
        <begin position="61"/>
        <end position="83"/>
    </location>
</feature>
<name>A0AAN5CTB9_9BILA</name>
<dbReference type="GO" id="GO:0000271">
    <property type="term" value="P:polysaccharide biosynthetic process"/>
    <property type="evidence" value="ECO:0007669"/>
    <property type="project" value="TreeGrafter"/>
</dbReference>
<feature type="transmembrane region" description="Helical" evidence="1">
    <location>
        <begin position="6"/>
        <end position="25"/>
    </location>
</feature>
<keyword evidence="1" id="KW-0472">Membrane</keyword>
<proteinExistence type="predicted"/>
<evidence type="ECO:0000256" key="1">
    <source>
        <dbReference type="SAM" id="Phobius"/>
    </source>
</evidence>
<feature type="non-terminal residue" evidence="3">
    <location>
        <position position="1"/>
    </location>
</feature>
<dbReference type="InterPro" id="IPR050879">
    <property type="entry name" value="Acyltransferase_3"/>
</dbReference>
<accession>A0AAN5CTB9</accession>
<dbReference type="PANTHER" id="PTHR23028:SF53">
    <property type="entry name" value="ACYL_TRANSF_3 DOMAIN-CONTAINING PROTEIN"/>
    <property type="match status" value="1"/>
</dbReference>
<dbReference type="AlphaFoldDB" id="A0AAN5CTB9"/>
<organism evidence="3 4">
    <name type="scientific">Pristionchus mayeri</name>
    <dbReference type="NCBI Taxonomy" id="1317129"/>
    <lineage>
        <taxon>Eukaryota</taxon>
        <taxon>Metazoa</taxon>
        <taxon>Ecdysozoa</taxon>
        <taxon>Nematoda</taxon>
        <taxon>Chromadorea</taxon>
        <taxon>Rhabditida</taxon>
        <taxon>Rhabditina</taxon>
        <taxon>Diplogasteromorpha</taxon>
        <taxon>Diplogasteroidea</taxon>
        <taxon>Neodiplogasteridae</taxon>
        <taxon>Pristionchus</taxon>
    </lineage>
</organism>